<gene>
    <name evidence="6" type="primary">LOC109475854</name>
</gene>
<dbReference type="GO" id="GO:0005615">
    <property type="term" value="C:extracellular space"/>
    <property type="evidence" value="ECO:0007669"/>
    <property type="project" value="TreeGrafter"/>
</dbReference>
<reference evidence="6" key="1">
    <citation type="submission" date="2025-08" db="UniProtKB">
        <authorList>
            <consortium name="RefSeq"/>
        </authorList>
    </citation>
    <scope>IDENTIFICATION</scope>
    <source>
        <tissue evidence="6">Gonad</tissue>
    </source>
</reference>
<keyword evidence="5" id="KW-1185">Reference proteome</keyword>
<evidence type="ECO:0000256" key="1">
    <source>
        <dbReference type="ARBA" id="ARBA00022614"/>
    </source>
</evidence>
<evidence type="ECO:0000313" key="6">
    <source>
        <dbReference type="RefSeq" id="XP_019632221.1"/>
    </source>
</evidence>
<dbReference type="FunFam" id="3.80.10.10:FF:001164">
    <property type="entry name" value="GH01279p"/>
    <property type="match status" value="1"/>
</dbReference>
<dbReference type="OrthoDB" id="1055097at2759"/>
<dbReference type="RefSeq" id="XP_019632221.1">
    <property type="nucleotide sequence ID" value="XM_019776662.1"/>
</dbReference>
<proteinExistence type="predicted"/>
<dbReference type="SUPFAM" id="SSF52058">
    <property type="entry name" value="L domain-like"/>
    <property type="match status" value="1"/>
</dbReference>
<dbReference type="Pfam" id="PF13855">
    <property type="entry name" value="LRR_8"/>
    <property type="match status" value="4"/>
</dbReference>
<dbReference type="InterPro" id="IPR032675">
    <property type="entry name" value="LRR_dom_sf"/>
</dbReference>
<organism evidence="5 6">
    <name type="scientific">Branchiostoma belcheri</name>
    <name type="common">Amphioxus</name>
    <dbReference type="NCBI Taxonomy" id="7741"/>
    <lineage>
        <taxon>Eukaryota</taxon>
        <taxon>Metazoa</taxon>
        <taxon>Chordata</taxon>
        <taxon>Cephalochordata</taxon>
        <taxon>Leptocardii</taxon>
        <taxon>Amphioxiformes</taxon>
        <taxon>Branchiostomatidae</taxon>
        <taxon>Branchiostoma</taxon>
    </lineage>
</organism>
<dbReference type="KEGG" id="bbel:109475854"/>
<dbReference type="PANTHER" id="PTHR45712:SF1">
    <property type="entry name" value="NEPHROCAN"/>
    <property type="match status" value="1"/>
</dbReference>
<keyword evidence="3" id="KW-0677">Repeat</keyword>
<dbReference type="SMART" id="SM00082">
    <property type="entry name" value="LRRCT"/>
    <property type="match status" value="1"/>
</dbReference>
<feature type="domain" description="LRRCT" evidence="4">
    <location>
        <begin position="294"/>
        <end position="348"/>
    </location>
</feature>
<dbReference type="PROSITE" id="PS51450">
    <property type="entry name" value="LRR"/>
    <property type="match status" value="2"/>
</dbReference>
<accession>A0A6P4ZRH7</accession>
<evidence type="ECO:0000256" key="2">
    <source>
        <dbReference type="ARBA" id="ARBA00022729"/>
    </source>
</evidence>
<keyword evidence="2" id="KW-0732">Signal</keyword>
<dbReference type="InterPro" id="IPR050333">
    <property type="entry name" value="SLRP"/>
</dbReference>
<evidence type="ECO:0000313" key="5">
    <source>
        <dbReference type="Proteomes" id="UP000515135"/>
    </source>
</evidence>
<name>A0A6P4ZRH7_BRABE</name>
<dbReference type="SMART" id="SM00369">
    <property type="entry name" value="LRR_TYP"/>
    <property type="match status" value="8"/>
</dbReference>
<evidence type="ECO:0000259" key="4">
    <source>
        <dbReference type="SMART" id="SM00082"/>
    </source>
</evidence>
<sequence length="359" mass="39724">MAENSITSVSKEDLKGLNFLKTVDLSNNQLTDGGLPAGTFENLPSFSDLDLSYNEKFDNFPTHLPGNLKTFSFVFNKATHVTERTFSNLTELVHLDISNNQLESIAPGGFKDLRNLGTLDIGFNPIRQDGIPASVFKPANRLQTLGLRSAQLPRVPLDLPGSLQDLDLALNLITELPPHIFSNLTDLQYLSLWLQPSLTRIHDDAFRGLGKLQVLYANSCGVDSVTNSTFNGLSGVRSVDLGSGKITHLPAGAFHQMGNLKSLRLEQNQLTTLEASVLDTRTLPRLSEVQLWGNPWTCDCHLRWLKEHVDNNNTAPTVSYPYLMTCSAPLRLQGRAWDALTPDDFVCGDRHLKTVNRTS</sequence>
<dbReference type="Proteomes" id="UP000515135">
    <property type="component" value="Unplaced"/>
</dbReference>
<dbReference type="Gene3D" id="3.80.10.10">
    <property type="entry name" value="Ribonuclease Inhibitor"/>
    <property type="match status" value="2"/>
</dbReference>
<dbReference type="InterPro" id="IPR001611">
    <property type="entry name" value="Leu-rich_rpt"/>
</dbReference>
<dbReference type="PANTHER" id="PTHR45712">
    <property type="entry name" value="AGAP008170-PA"/>
    <property type="match status" value="1"/>
</dbReference>
<keyword evidence="1" id="KW-0433">Leucine-rich repeat</keyword>
<dbReference type="InterPro" id="IPR003591">
    <property type="entry name" value="Leu-rich_rpt_typical-subtyp"/>
</dbReference>
<protein>
    <submittedName>
        <fullName evidence="6">Platelet glycoprotein V-like</fullName>
    </submittedName>
</protein>
<dbReference type="GeneID" id="109475854"/>
<evidence type="ECO:0000256" key="3">
    <source>
        <dbReference type="ARBA" id="ARBA00022737"/>
    </source>
</evidence>
<dbReference type="InterPro" id="IPR000483">
    <property type="entry name" value="Cys-rich_flank_reg_C"/>
</dbReference>
<dbReference type="AlphaFoldDB" id="A0A6P4ZRH7"/>
<dbReference type="FunFam" id="3.80.10.10:FF:001360">
    <property type="entry name" value="Uncharacterized protein"/>
    <property type="match status" value="1"/>
</dbReference>